<dbReference type="PANTHER" id="PTHR43715">
    <property type="entry name" value="GDP-MANNOSE 4,6-DEHYDRATASE"/>
    <property type="match status" value="1"/>
</dbReference>
<dbReference type="CDD" id="cd05260">
    <property type="entry name" value="GDP_MD_SDR_e"/>
    <property type="match status" value="1"/>
</dbReference>
<comment type="cofactor">
    <cofactor evidence="2 7">
        <name>NADP(+)</name>
        <dbReference type="ChEBI" id="CHEBI:58349"/>
    </cofactor>
</comment>
<organism evidence="9 10">
    <name type="scientific">Pedobacter planticolens</name>
    <dbReference type="NCBI Taxonomy" id="2679964"/>
    <lineage>
        <taxon>Bacteria</taxon>
        <taxon>Pseudomonadati</taxon>
        <taxon>Bacteroidota</taxon>
        <taxon>Sphingobacteriia</taxon>
        <taxon>Sphingobacteriales</taxon>
        <taxon>Sphingobacteriaceae</taxon>
        <taxon>Pedobacter</taxon>
    </lineage>
</organism>
<dbReference type="RefSeq" id="WP_182922616.1">
    <property type="nucleotide sequence ID" value="NZ_WNXD01000002.1"/>
</dbReference>
<dbReference type="EC" id="4.2.1.47" evidence="4 7"/>
<dbReference type="Proteomes" id="UP000601055">
    <property type="component" value="Unassembled WGS sequence"/>
</dbReference>
<evidence type="ECO:0000256" key="1">
    <source>
        <dbReference type="ARBA" id="ARBA00000188"/>
    </source>
</evidence>
<dbReference type="EMBL" id="WNXD01000002">
    <property type="protein sequence ID" value="MBB2145938.1"/>
    <property type="molecule type" value="Genomic_DNA"/>
</dbReference>
<sequence length="378" mass="42881">MKVALITGVTGQDGAYLAEFLLKKGYFVHGIKRRSSLFNTDRIDHLYQDQHENNVHFKLHYGDLTDSTNLIRIIQETQPDEIYNLAAMSHVQVSFEMPEYTANADGIGTLRLLEAVRILGLVQKTKIYQASTSELYGLVQAVPQSETTPFYPRSPYAVAKIYGYWITVNYREAYGMFACNGILFNHESPLRGETFVTRKITRAACKIALGLQNCLYLGNLSAQRDWGHAKDYIEAMWLILQQEKAEDFVIATGVTTTVRDFVRMSFAELGIEIEFSGKDANEQGVIIDIDPLKVESLGLNVDGLKLGMTVVKVDPKYFRPTEVDLLLGDPTKSKTQLGWEPKYDLPALVKDMMQADLHLMKKDEYLKQGEFKTLNYFE</sequence>
<dbReference type="GO" id="GO:0042351">
    <property type="term" value="P:'de novo' GDP-L-fucose biosynthetic process"/>
    <property type="evidence" value="ECO:0007669"/>
    <property type="project" value="TreeGrafter"/>
</dbReference>
<dbReference type="Pfam" id="PF16363">
    <property type="entry name" value="GDP_Man_Dehyd"/>
    <property type="match status" value="1"/>
</dbReference>
<dbReference type="PANTHER" id="PTHR43715:SF1">
    <property type="entry name" value="GDP-MANNOSE 4,6 DEHYDRATASE"/>
    <property type="match status" value="1"/>
</dbReference>
<dbReference type="FunFam" id="3.40.50.720:FF:000924">
    <property type="entry name" value="GDP-mannose 4,6 dehydratase"/>
    <property type="match status" value="1"/>
</dbReference>
<evidence type="ECO:0000256" key="3">
    <source>
        <dbReference type="ARBA" id="ARBA00009263"/>
    </source>
</evidence>
<dbReference type="HAMAP" id="MF_00955">
    <property type="entry name" value="GDP_Man_dehydratase"/>
    <property type="match status" value="1"/>
</dbReference>
<keyword evidence="10" id="KW-1185">Reference proteome</keyword>
<evidence type="ECO:0000313" key="9">
    <source>
        <dbReference type="EMBL" id="MBB2145938.1"/>
    </source>
</evidence>
<dbReference type="Gene3D" id="3.40.50.720">
    <property type="entry name" value="NAD(P)-binding Rossmann-like Domain"/>
    <property type="match status" value="1"/>
</dbReference>
<dbReference type="SUPFAM" id="SSF51735">
    <property type="entry name" value="NAD(P)-binding Rossmann-fold domains"/>
    <property type="match status" value="1"/>
</dbReference>
<evidence type="ECO:0000313" key="10">
    <source>
        <dbReference type="Proteomes" id="UP000601055"/>
    </source>
</evidence>
<evidence type="ECO:0000256" key="7">
    <source>
        <dbReference type="HAMAP-Rule" id="MF_00955"/>
    </source>
</evidence>
<comment type="caution">
    <text evidence="7">Lacks conserved residue(s) required for the propagation of feature annotation.</text>
</comment>
<dbReference type="InterPro" id="IPR016040">
    <property type="entry name" value="NAD(P)-bd_dom"/>
</dbReference>
<dbReference type="AlphaFoldDB" id="A0A923E0P7"/>
<dbReference type="InterPro" id="IPR036291">
    <property type="entry name" value="NAD(P)-bd_dom_sf"/>
</dbReference>
<proteinExistence type="inferred from homology"/>
<comment type="caution">
    <text evidence="9">The sequence shown here is derived from an EMBL/GenBank/DDBJ whole genome shotgun (WGS) entry which is preliminary data.</text>
</comment>
<reference evidence="9" key="1">
    <citation type="submission" date="2019-11" db="EMBL/GenBank/DDBJ databases">
        <title>Description of Pedobacter sp. LMG 31464T.</title>
        <authorList>
            <person name="Carlier A."/>
            <person name="Qi S."/>
            <person name="Vandamme P."/>
        </authorList>
    </citation>
    <scope>NUCLEOTIDE SEQUENCE</scope>
    <source>
        <strain evidence="9">LMG 31464</strain>
    </source>
</reference>
<comment type="catalytic activity">
    <reaction evidence="1 7">
        <text>GDP-alpha-D-mannose = GDP-4-dehydro-alpha-D-rhamnose + H2O</text>
        <dbReference type="Rhea" id="RHEA:23820"/>
        <dbReference type="ChEBI" id="CHEBI:15377"/>
        <dbReference type="ChEBI" id="CHEBI:57527"/>
        <dbReference type="ChEBI" id="CHEBI:57964"/>
        <dbReference type="EC" id="4.2.1.47"/>
    </reaction>
</comment>
<comment type="function">
    <text evidence="6 7">Catalyzes the conversion of GDP-D-mannose to GDP-4-dehydro-6-deoxy-D-mannose.</text>
</comment>
<gene>
    <name evidence="7 9" type="primary">gmd</name>
    <name evidence="9" type="ORF">GM921_10600</name>
</gene>
<protein>
    <recommendedName>
        <fullName evidence="4 7">GDP-mannose 4,6-dehydratase</fullName>
        <ecNumber evidence="4 7">4.2.1.47</ecNumber>
    </recommendedName>
    <alternativeName>
        <fullName evidence="7">GDP-D-mannose dehydratase</fullName>
    </alternativeName>
</protein>
<dbReference type="GO" id="GO:0070401">
    <property type="term" value="F:NADP+ binding"/>
    <property type="evidence" value="ECO:0007669"/>
    <property type="project" value="UniProtKB-UniRule"/>
</dbReference>
<keyword evidence="5 7" id="KW-0456">Lyase</keyword>
<dbReference type="NCBIfam" id="TIGR01472">
    <property type="entry name" value="gmd"/>
    <property type="match status" value="1"/>
</dbReference>
<evidence type="ECO:0000256" key="6">
    <source>
        <dbReference type="ARBA" id="ARBA00059383"/>
    </source>
</evidence>
<dbReference type="InterPro" id="IPR006368">
    <property type="entry name" value="GDP_Man_deHydtase"/>
</dbReference>
<evidence type="ECO:0000256" key="5">
    <source>
        <dbReference type="ARBA" id="ARBA00023239"/>
    </source>
</evidence>
<name>A0A923E0P7_9SPHI</name>
<accession>A0A923E0P7</accession>
<feature type="domain" description="NAD(P)-binding" evidence="8">
    <location>
        <begin position="5"/>
        <end position="352"/>
    </location>
</feature>
<dbReference type="Gene3D" id="3.90.25.10">
    <property type="entry name" value="UDP-galactose 4-epimerase, domain 1"/>
    <property type="match status" value="1"/>
</dbReference>
<evidence type="ECO:0000256" key="2">
    <source>
        <dbReference type="ARBA" id="ARBA00001937"/>
    </source>
</evidence>
<evidence type="ECO:0000259" key="8">
    <source>
        <dbReference type="Pfam" id="PF16363"/>
    </source>
</evidence>
<evidence type="ECO:0000256" key="4">
    <source>
        <dbReference type="ARBA" id="ARBA00011989"/>
    </source>
</evidence>
<dbReference type="GO" id="GO:0008446">
    <property type="term" value="F:GDP-mannose 4,6-dehydratase activity"/>
    <property type="evidence" value="ECO:0007669"/>
    <property type="project" value="UniProtKB-UniRule"/>
</dbReference>
<comment type="similarity">
    <text evidence="3 7">Belongs to the NAD(P)-dependent epimerase/dehydratase family. GDP-mannose 4,6-dehydratase subfamily.</text>
</comment>
<keyword evidence="7" id="KW-0521">NADP</keyword>